<name>A0ABV0ULP0_9TELE</name>
<dbReference type="EMBL" id="JAHRIQ010076147">
    <property type="protein sequence ID" value="MEQ2246152.1"/>
    <property type="molecule type" value="Genomic_DNA"/>
</dbReference>
<comment type="caution">
    <text evidence="2">The sequence shown here is derived from an EMBL/GenBank/DDBJ whole genome shotgun (WGS) entry which is preliminary data.</text>
</comment>
<gene>
    <name evidence="2" type="ORF">ILYODFUR_035243</name>
</gene>
<feature type="region of interest" description="Disordered" evidence="1">
    <location>
        <begin position="86"/>
        <end position="106"/>
    </location>
</feature>
<protein>
    <submittedName>
        <fullName evidence="2">Uncharacterized protein</fullName>
    </submittedName>
</protein>
<organism evidence="2 3">
    <name type="scientific">Ilyodon furcidens</name>
    <name type="common">goldbreast splitfin</name>
    <dbReference type="NCBI Taxonomy" id="33524"/>
    <lineage>
        <taxon>Eukaryota</taxon>
        <taxon>Metazoa</taxon>
        <taxon>Chordata</taxon>
        <taxon>Craniata</taxon>
        <taxon>Vertebrata</taxon>
        <taxon>Euteleostomi</taxon>
        <taxon>Actinopterygii</taxon>
        <taxon>Neopterygii</taxon>
        <taxon>Teleostei</taxon>
        <taxon>Neoteleostei</taxon>
        <taxon>Acanthomorphata</taxon>
        <taxon>Ovalentaria</taxon>
        <taxon>Atherinomorphae</taxon>
        <taxon>Cyprinodontiformes</taxon>
        <taxon>Goodeidae</taxon>
        <taxon>Ilyodon</taxon>
    </lineage>
</organism>
<dbReference type="Proteomes" id="UP001482620">
    <property type="component" value="Unassembled WGS sequence"/>
</dbReference>
<keyword evidence="3" id="KW-1185">Reference proteome</keyword>
<evidence type="ECO:0000313" key="2">
    <source>
        <dbReference type="EMBL" id="MEQ2246152.1"/>
    </source>
</evidence>
<evidence type="ECO:0000256" key="1">
    <source>
        <dbReference type="SAM" id="MobiDB-lite"/>
    </source>
</evidence>
<sequence length="171" mass="19245">LYSSIHPDVHLIHTISVFLSPSSGKLLHRVKRRACEPSRHVFFLNGSRICLFKVAHWENTFRMERMESMEPISACYTTAYPEINPDSGYGSGENTENQAKTPPAPTYDEDLVHKGTICLKSAVQKRYKEGLGVSNNVQSPVPAAELKQIQDRQLGLTNDPFCSPHYSLQEL</sequence>
<evidence type="ECO:0000313" key="3">
    <source>
        <dbReference type="Proteomes" id="UP001482620"/>
    </source>
</evidence>
<proteinExistence type="predicted"/>
<reference evidence="2 3" key="1">
    <citation type="submission" date="2021-06" db="EMBL/GenBank/DDBJ databases">
        <authorList>
            <person name="Palmer J.M."/>
        </authorList>
    </citation>
    <scope>NUCLEOTIDE SEQUENCE [LARGE SCALE GENOMIC DNA]</scope>
    <source>
        <strain evidence="3">if_2019</strain>
        <tissue evidence="2">Muscle</tissue>
    </source>
</reference>
<feature type="non-terminal residue" evidence="2">
    <location>
        <position position="1"/>
    </location>
</feature>
<accession>A0ABV0ULP0</accession>